<comment type="caution">
    <text evidence="2">The sequence shown here is derived from an EMBL/GenBank/DDBJ whole genome shotgun (WGS) entry which is preliminary data.</text>
</comment>
<gene>
    <name evidence="2" type="ORF">FWJ32_00925</name>
</gene>
<evidence type="ECO:0000256" key="1">
    <source>
        <dbReference type="SAM" id="Phobius"/>
    </source>
</evidence>
<dbReference type="GO" id="GO:0015661">
    <property type="term" value="F:L-lysine efflux transmembrane transporter activity"/>
    <property type="evidence" value="ECO:0007669"/>
    <property type="project" value="InterPro"/>
</dbReference>
<feature type="transmembrane region" description="Helical" evidence="1">
    <location>
        <begin position="30"/>
        <end position="47"/>
    </location>
</feature>
<protein>
    <submittedName>
        <fullName evidence="2">Lysine exporter LysO family protein</fullName>
    </submittedName>
</protein>
<keyword evidence="1" id="KW-0472">Membrane</keyword>
<dbReference type="PANTHER" id="PTHR35804:SF1">
    <property type="entry name" value="LYSINE EXPORTER LYSO"/>
    <property type="match status" value="1"/>
</dbReference>
<feature type="transmembrane region" description="Helical" evidence="1">
    <location>
        <begin position="99"/>
        <end position="123"/>
    </location>
</feature>
<proteinExistence type="predicted"/>
<keyword evidence="1" id="KW-0812">Transmembrane</keyword>
<evidence type="ECO:0000313" key="3">
    <source>
        <dbReference type="Proteomes" id="UP000322976"/>
    </source>
</evidence>
<name>A0A5D8QFK8_9THEO</name>
<keyword evidence="1" id="KW-1133">Transmembrane helix</keyword>
<sequence>MMYIIVICLIGGMICGYFSGISSSGLSNHIVTLGLLMLLFSVGIDFGKNREILNSIKENRLRLFIIPMGTIIGTIVGSLVAGIILSMPVKESVAVGAGFGWYSLSGVLITQLYSVELGTMAFISNVVREVIALLIIPFVSKYVGSMEAIGIAGATAMDTSLPVIVKYTSSDMVIFSFLSGLILTLFVPLLIPIILNF</sequence>
<dbReference type="AlphaFoldDB" id="A0A5D8QFK8"/>
<organism evidence="2 3">
    <name type="scientific">Calorimonas adulescens</name>
    <dbReference type="NCBI Taxonomy" id="2606906"/>
    <lineage>
        <taxon>Bacteria</taxon>
        <taxon>Bacillati</taxon>
        <taxon>Bacillota</taxon>
        <taxon>Clostridia</taxon>
        <taxon>Thermoanaerobacterales</taxon>
        <taxon>Thermoanaerobacteraceae</taxon>
        <taxon>Calorimonas</taxon>
    </lineage>
</organism>
<feature type="transmembrane region" description="Helical" evidence="1">
    <location>
        <begin position="172"/>
        <end position="195"/>
    </location>
</feature>
<dbReference type="PANTHER" id="PTHR35804">
    <property type="entry name" value="LYSINE EXPORTER LYSO"/>
    <property type="match status" value="1"/>
</dbReference>
<dbReference type="GO" id="GO:0005886">
    <property type="term" value="C:plasma membrane"/>
    <property type="evidence" value="ECO:0007669"/>
    <property type="project" value="TreeGrafter"/>
</dbReference>
<feature type="transmembrane region" description="Helical" evidence="1">
    <location>
        <begin position="63"/>
        <end position="87"/>
    </location>
</feature>
<accession>A0A5D8QFK8</accession>
<feature type="transmembrane region" description="Helical" evidence="1">
    <location>
        <begin position="130"/>
        <end position="152"/>
    </location>
</feature>
<dbReference type="EMBL" id="VTPS01000001">
    <property type="protein sequence ID" value="TZE83480.1"/>
    <property type="molecule type" value="Genomic_DNA"/>
</dbReference>
<evidence type="ECO:0000313" key="2">
    <source>
        <dbReference type="EMBL" id="TZE83480.1"/>
    </source>
</evidence>
<reference evidence="2 3" key="1">
    <citation type="submission" date="2019-08" db="EMBL/GenBank/DDBJ databases">
        <title>Calorimonas adulescens gen. nov., sp. nov., an anaerobic thermophilic bacterium from Sakhalin hot spring.</title>
        <authorList>
            <person name="Khomyakova M.A."/>
            <person name="Merkel A.Y."/>
            <person name="Novikov A."/>
            <person name="Bonch-Osmolovskaya E.A."/>
            <person name="Slobodkin A.I."/>
        </authorList>
    </citation>
    <scope>NUCLEOTIDE SEQUENCE [LARGE SCALE GENOMIC DNA]</scope>
    <source>
        <strain evidence="2 3">A05MB</strain>
    </source>
</reference>
<dbReference type="Pfam" id="PF03956">
    <property type="entry name" value="Lys_export"/>
    <property type="match status" value="1"/>
</dbReference>
<keyword evidence="3" id="KW-1185">Reference proteome</keyword>
<dbReference type="InterPro" id="IPR005642">
    <property type="entry name" value="LysO"/>
</dbReference>
<dbReference type="Proteomes" id="UP000322976">
    <property type="component" value="Unassembled WGS sequence"/>
</dbReference>